<name>K5VWZ8_PHACS</name>
<dbReference type="KEGG" id="pco:PHACADRAFT_48118"/>
<dbReference type="HOGENOM" id="CLU_033082_7_2_1"/>
<dbReference type="SUPFAM" id="SSF54695">
    <property type="entry name" value="POZ domain"/>
    <property type="match status" value="1"/>
</dbReference>
<keyword evidence="3" id="KW-1185">Reference proteome</keyword>
<dbReference type="PROSITE" id="PS50097">
    <property type="entry name" value="BTB"/>
    <property type="match status" value="1"/>
</dbReference>
<dbReference type="SMART" id="SM00225">
    <property type="entry name" value="BTB"/>
    <property type="match status" value="1"/>
</dbReference>
<gene>
    <name evidence="2" type="ORF">PHACADRAFT_48118</name>
</gene>
<feature type="domain" description="BTB" evidence="1">
    <location>
        <begin position="21"/>
        <end position="97"/>
    </location>
</feature>
<accession>K5VWZ8</accession>
<evidence type="ECO:0000313" key="3">
    <source>
        <dbReference type="Proteomes" id="UP000008370"/>
    </source>
</evidence>
<reference evidence="2 3" key="1">
    <citation type="journal article" date="2012" name="BMC Genomics">
        <title>Comparative genomics of the white-rot fungi, Phanerochaete carnosa and P. chrysosporium, to elucidate the genetic basis of the distinct wood types they colonize.</title>
        <authorList>
            <person name="Suzuki H."/>
            <person name="MacDonald J."/>
            <person name="Syed K."/>
            <person name="Salamov A."/>
            <person name="Hori C."/>
            <person name="Aerts A."/>
            <person name="Henrissat B."/>
            <person name="Wiebenga A."/>
            <person name="vanKuyk P.A."/>
            <person name="Barry K."/>
            <person name="Lindquist E."/>
            <person name="LaButti K."/>
            <person name="Lapidus A."/>
            <person name="Lucas S."/>
            <person name="Coutinho P."/>
            <person name="Gong Y."/>
            <person name="Samejima M."/>
            <person name="Mahadevan R."/>
            <person name="Abou-Zaid M."/>
            <person name="de Vries R.P."/>
            <person name="Igarashi K."/>
            <person name="Yadav J.S."/>
            <person name="Grigoriev I.V."/>
            <person name="Master E.R."/>
        </authorList>
    </citation>
    <scope>NUCLEOTIDE SEQUENCE [LARGE SCALE GENOMIC DNA]</scope>
    <source>
        <strain evidence="2 3">HHB-10118-sp</strain>
    </source>
</reference>
<dbReference type="STRING" id="650164.K5VWZ8"/>
<dbReference type="InterPro" id="IPR000210">
    <property type="entry name" value="BTB/POZ_dom"/>
</dbReference>
<organism evidence="2 3">
    <name type="scientific">Phanerochaete carnosa (strain HHB-10118-sp)</name>
    <name type="common">White-rot fungus</name>
    <name type="synonym">Peniophora carnosa</name>
    <dbReference type="NCBI Taxonomy" id="650164"/>
    <lineage>
        <taxon>Eukaryota</taxon>
        <taxon>Fungi</taxon>
        <taxon>Dikarya</taxon>
        <taxon>Basidiomycota</taxon>
        <taxon>Agaricomycotina</taxon>
        <taxon>Agaricomycetes</taxon>
        <taxon>Polyporales</taxon>
        <taxon>Phanerochaetaceae</taxon>
        <taxon>Phanerochaete</taxon>
    </lineage>
</organism>
<dbReference type="AlphaFoldDB" id="K5VWZ8"/>
<dbReference type="Pfam" id="PF00651">
    <property type="entry name" value="BTB"/>
    <property type="match status" value="1"/>
</dbReference>
<dbReference type="CDD" id="cd18186">
    <property type="entry name" value="BTB_POZ_ZBTB_KLHL-like"/>
    <property type="match status" value="1"/>
</dbReference>
<dbReference type="Proteomes" id="UP000008370">
    <property type="component" value="Unassembled WGS sequence"/>
</dbReference>
<proteinExistence type="predicted"/>
<protein>
    <recommendedName>
        <fullName evidence="1">BTB domain-containing protein</fullName>
    </recommendedName>
</protein>
<dbReference type="InterPro" id="IPR011333">
    <property type="entry name" value="SKP1/BTB/POZ_sf"/>
</dbReference>
<feature type="non-terminal residue" evidence="2">
    <location>
        <position position="1"/>
    </location>
</feature>
<dbReference type="EMBL" id="JH930477">
    <property type="protein sequence ID" value="EKM51134.1"/>
    <property type="molecule type" value="Genomic_DNA"/>
</dbReference>
<sequence length="180" mass="20542">STMSEAASKLQRHPMLYKATGDIVISATDKSILHRFCVHTVVLAKHSPVFADMLTLPMHEVDMQKYDRIPMIYLPENAKDVASLLEVLYTPSSPLFKRSDWAFAKEVYGLMSTVTKYQFDSICTAIVHYLKSEWPTTLAEFVRFKMDIYHDHAFAGPFTSAVWRFPEPASAIRLAMDFNV</sequence>
<dbReference type="OrthoDB" id="3268787at2759"/>
<dbReference type="GeneID" id="18919915"/>
<dbReference type="InParanoid" id="K5VWZ8"/>
<evidence type="ECO:0000313" key="2">
    <source>
        <dbReference type="EMBL" id="EKM51134.1"/>
    </source>
</evidence>
<feature type="non-terminal residue" evidence="2">
    <location>
        <position position="180"/>
    </location>
</feature>
<evidence type="ECO:0000259" key="1">
    <source>
        <dbReference type="PROSITE" id="PS50097"/>
    </source>
</evidence>
<dbReference type="RefSeq" id="XP_007400004.1">
    <property type="nucleotide sequence ID" value="XM_007399942.1"/>
</dbReference>
<dbReference type="Gene3D" id="3.30.710.10">
    <property type="entry name" value="Potassium Channel Kv1.1, Chain A"/>
    <property type="match status" value="1"/>
</dbReference>